<protein>
    <recommendedName>
        <fullName evidence="4">Transmembrane protein</fullName>
    </recommendedName>
</protein>
<accession>A0AAJ6PBF9</accession>
<gene>
    <name evidence="2" type="ORF">QI031_09950</name>
</gene>
<dbReference type="RefSeq" id="WP_281485016.1">
    <property type="nucleotide sequence ID" value="NZ_CP124543.1"/>
</dbReference>
<keyword evidence="1" id="KW-0472">Membrane</keyword>
<evidence type="ECO:0000313" key="3">
    <source>
        <dbReference type="Proteomes" id="UP001223520"/>
    </source>
</evidence>
<reference evidence="2 3" key="1">
    <citation type="journal article" date="2023" name="Limnol Oceanogr Lett">
        <title>Environmental adaptations by the intertidal Antarctic cyanobacterium Halotia branconii CENA392 as revealed using long-read genome sequencing.</title>
        <authorList>
            <person name="Dextro R.B."/>
            <person name="Delbaje E."/>
            <person name="Freitas P.N.N."/>
            <person name="Geraldes V."/>
            <person name="Pinto E."/>
            <person name="Long P.F."/>
            <person name="Fiore M.F."/>
        </authorList>
    </citation>
    <scope>NUCLEOTIDE SEQUENCE [LARGE SCALE GENOMIC DNA]</scope>
    <source>
        <strain evidence="2 3">CENA392</strain>
    </source>
</reference>
<dbReference type="EMBL" id="CP124543">
    <property type="protein sequence ID" value="WGV27776.1"/>
    <property type="molecule type" value="Genomic_DNA"/>
</dbReference>
<name>A0AAJ6PBF9_9CYAN</name>
<dbReference type="KEGG" id="hbq:QI031_09950"/>
<proteinExistence type="predicted"/>
<keyword evidence="3" id="KW-1185">Reference proteome</keyword>
<dbReference type="Proteomes" id="UP001223520">
    <property type="component" value="Chromosome"/>
</dbReference>
<feature type="transmembrane region" description="Helical" evidence="1">
    <location>
        <begin position="21"/>
        <end position="44"/>
    </location>
</feature>
<sequence>MKVVEETRTRLRLQHRPITKWLSGISIFAVCLSFLIYCLFFDAASARLNCDRLSSNQINCELKRFNLLGNAEKLKIFDPQEAYMITRSGSKGGKTYQVVVVTSFGEYALLSHLSYQVNQEVAFQINDFISSQRSSLLVQQNQRNHIFFISLLMLILMTVGVFLATSPVSNCTFYKTLNKVLIERKGLRGQTIIEHPLEQIICIDIQEKQFKYSKLYRSVIIMKFGKNIPINPEYSDENSIRHAVFRINSFLRNSQ</sequence>
<evidence type="ECO:0008006" key="4">
    <source>
        <dbReference type="Google" id="ProtNLM"/>
    </source>
</evidence>
<evidence type="ECO:0000256" key="1">
    <source>
        <dbReference type="SAM" id="Phobius"/>
    </source>
</evidence>
<dbReference type="AlphaFoldDB" id="A0AAJ6PBF9"/>
<feature type="transmembrane region" description="Helical" evidence="1">
    <location>
        <begin position="146"/>
        <end position="165"/>
    </location>
</feature>
<evidence type="ECO:0000313" key="2">
    <source>
        <dbReference type="EMBL" id="WGV27776.1"/>
    </source>
</evidence>
<keyword evidence="1" id="KW-1133">Transmembrane helix</keyword>
<organism evidence="2 3">
    <name type="scientific">Halotia branconii CENA392</name>
    <dbReference type="NCBI Taxonomy" id="1539056"/>
    <lineage>
        <taxon>Bacteria</taxon>
        <taxon>Bacillati</taxon>
        <taxon>Cyanobacteriota</taxon>
        <taxon>Cyanophyceae</taxon>
        <taxon>Nostocales</taxon>
        <taxon>Nodulariaceae</taxon>
        <taxon>Halotia</taxon>
    </lineage>
</organism>
<keyword evidence="1" id="KW-0812">Transmembrane</keyword>